<evidence type="ECO:0000313" key="2">
    <source>
        <dbReference type="Proteomes" id="UP000326799"/>
    </source>
</evidence>
<accession>A0A5N6F320</accession>
<dbReference type="AlphaFoldDB" id="A0A5N6F320"/>
<dbReference type="Proteomes" id="UP000326799">
    <property type="component" value="Unassembled WGS sequence"/>
</dbReference>
<dbReference type="EMBL" id="ML733402">
    <property type="protein sequence ID" value="KAB8223909.1"/>
    <property type="molecule type" value="Genomic_DNA"/>
</dbReference>
<reference evidence="1 2" key="1">
    <citation type="submission" date="2019-04" db="EMBL/GenBank/DDBJ databases">
        <title>Fungal friends and foes A comparative genomics study of 23 Aspergillus species from section Flavi.</title>
        <authorList>
            <consortium name="DOE Joint Genome Institute"/>
            <person name="Kjaerbolling I."/>
            <person name="Vesth T.C."/>
            <person name="Frisvad J.C."/>
            <person name="Nybo J.L."/>
            <person name="Theobald S."/>
            <person name="Kildgaard S."/>
            <person name="Petersen T.I."/>
            <person name="Kuo A."/>
            <person name="Sato A."/>
            <person name="Lyhne E.K."/>
            <person name="Kogle M.E."/>
            <person name="Wiebenga A."/>
            <person name="Kun R.S."/>
            <person name="Lubbers R.J."/>
            <person name="Makela M.R."/>
            <person name="Barry K."/>
            <person name="Chovatia M."/>
            <person name="Clum A."/>
            <person name="Daum C."/>
            <person name="Haridas S."/>
            <person name="He G."/>
            <person name="LaButti K."/>
            <person name="Lipzen A."/>
            <person name="Mondo S."/>
            <person name="Pangilinan J."/>
            <person name="Riley R."/>
            <person name="Salamov A."/>
            <person name="Simmons B.A."/>
            <person name="Magnuson J.K."/>
            <person name="Henrissat B."/>
            <person name="Mortensen U.H."/>
            <person name="Larsen T.O."/>
            <person name="De vries R.P."/>
            <person name="Grigoriev I.V."/>
            <person name="Machida M."/>
            <person name="Baker S.E."/>
            <person name="Andersen M.R."/>
        </authorList>
    </citation>
    <scope>NUCLEOTIDE SEQUENCE [LARGE SCALE GENOMIC DNA]</scope>
    <source>
        <strain evidence="1 2">CBS 126849</strain>
    </source>
</reference>
<evidence type="ECO:0000313" key="1">
    <source>
        <dbReference type="EMBL" id="KAB8223909.1"/>
    </source>
</evidence>
<gene>
    <name evidence="1" type="ORF">BDV33DRAFT_199955</name>
</gene>
<keyword evidence="2" id="KW-1185">Reference proteome</keyword>
<name>A0A5N6F320_9EURO</name>
<proteinExistence type="predicted"/>
<sequence>MVMNYSPSSFHKISILQGLITTISPDIMKKCATDRDCPPAEYCRSGGCSKKPGTFASLKLRNNTAEELAGEDATAGIPAVNTDDEKGKFRPCTFRTDSAHTHDAMITKKLMTSGMWQKTVLANLKERTGGPVHGSGNASQKEGVYVAFVIHIELPGVWKAIRYFSRIQSLERLVVGVNVQ</sequence>
<organism evidence="1 2">
    <name type="scientific">Aspergillus novoparasiticus</name>
    <dbReference type="NCBI Taxonomy" id="986946"/>
    <lineage>
        <taxon>Eukaryota</taxon>
        <taxon>Fungi</taxon>
        <taxon>Dikarya</taxon>
        <taxon>Ascomycota</taxon>
        <taxon>Pezizomycotina</taxon>
        <taxon>Eurotiomycetes</taxon>
        <taxon>Eurotiomycetidae</taxon>
        <taxon>Eurotiales</taxon>
        <taxon>Aspergillaceae</taxon>
        <taxon>Aspergillus</taxon>
        <taxon>Aspergillus subgen. Circumdati</taxon>
    </lineage>
</organism>
<protein>
    <submittedName>
        <fullName evidence="1">Uncharacterized protein</fullName>
    </submittedName>
</protein>